<dbReference type="RefSeq" id="WP_284937806.1">
    <property type="nucleotide sequence ID" value="NZ_JANURM010000008.1"/>
</dbReference>
<dbReference type="Gene3D" id="3.10.129.10">
    <property type="entry name" value="Hotdog Thioesterase"/>
    <property type="match status" value="1"/>
</dbReference>
<name>A0ABT7HR14_9BACT</name>
<reference evidence="4" key="2">
    <citation type="journal article" date="2023" name="Microorganisms">
        <title>Isolation and Genomic Characteristics of Cat-Borne Campylobacter felis sp. nov. and Sheep-Borne Campylobacter ovis sp. nov.</title>
        <authorList>
            <person name="Wang H."/>
            <person name="Li Y."/>
            <person name="Gu Y."/>
            <person name="Zhou G."/>
            <person name="Chen X."/>
            <person name="Zhang X."/>
            <person name="Shao Z."/>
            <person name="Zhang J."/>
            <person name="Zhang M."/>
        </authorList>
    </citation>
    <scope>NUCLEOTIDE SEQUENCE</scope>
    <source>
        <strain evidence="4">PS10</strain>
    </source>
</reference>
<dbReference type="InterPro" id="IPR029069">
    <property type="entry name" value="HotDog_dom_sf"/>
</dbReference>
<keyword evidence="5" id="KW-1185">Reference proteome</keyword>
<dbReference type="PANTHER" id="PTHR31793">
    <property type="entry name" value="4-HYDROXYBENZOYL-COA THIOESTERASE FAMILY MEMBER"/>
    <property type="match status" value="1"/>
</dbReference>
<dbReference type="EMBL" id="JANURM010000008">
    <property type="protein sequence ID" value="MDL0089150.1"/>
    <property type="molecule type" value="Genomic_DNA"/>
</dbReference>
<proteinExistence type="inferred from homology"/>
<dbReference type="EC" id="3.1.2.-" evidence="4"/>
<dbReference type="InterPro" id="IPR006684">
    <property type="entry name" value="YbgC/YbaW"/>
</dbReference>
<dbReference type="CDD" id="cd00586">
    <property type="entry name" value="4HBT"/>
    <property type="match status" value="1"/>
</dbReference>
<dbReference type="PROSITE" id="PS01328">
    <property type="entry name" value="4HBCOA_THIOESTERASE"/>
    <property type="match status" value="1"/>
</dbReference>
<evidence type="ECO:0000256" key="1">
    <source>
        <dbReference type="ARBA" id="ARBA00005953"/>
    </source>
</evidence>
<evidence type="ECO:0000256" key="2">
    <source>
        <dbReference type="ARBA" id="ARBA00022801"/>
    </source>
</evidence>
<dbReference type="PIRSF" id="PIRSF003230">
    <property type="entry name" value="YbgC"/>
    <property type="match status" value="1"/>
</dbReference>
<feature type="domain" description="Thioesterase" evidence="3">
    <location>
        <begin position="13"/>
        <end position="93"/>
    </location>
</feature>
<keyword evidence="2 4" id="KW-0378">Hydrolase</keyword>
<dbReference type="NCBIfam" id="TIGR00051">
    <property type="entry name" value="YbgC/FadM family acyl-CoA thioesterase"/>
    <property type="match status" value="1"/>
</dbReference>
<dbReference type="InterPro" id="IPR008272">
    <property type="entry name" value="HB-CoA_thioesterase_AS"/>
</dbReference>
<comment type="caution">
    <text evidence="4">The sequence shown here is derived from an EMBL/GenBank/DDBJ whole genome shotgun (WGS) entry which is preliminary data.</text>
</comment>
<protein>
    <submittedName>
        <fullName evidence="4">YbgC/FadM family acyl-CoA thioesterase</fullName>
        <ecNumber evidence="4">3.1.2.-</ecNumber>
    </submittedName>
</protein>
<dbReference type="SUPFAM" id="SSF54637">
    <property type="entry name" value="Thioesterase/thiol ester dehydrase-isomerase"/>
    <property type="match status" value="1"/>
</dbReference>
<comment type="similarity">
    <text evidence="1">Belongs to the 4-hydroxybenzoyl-CoA thioesterase family.</text>
</comment>
<dbReference type="InterPro" id="IPR050563">
    <property type="entry name" value="4-hydroxybenzoyl-CoA_TE"/>
</dbReference>
<gene>
    <name evidence="4" type="ORF">NYG85_07215</name>
</gene>
<dbReference type="Pfam" id="PF03061">
    <property type="entry name" value="4HBT"/>
    <property type="match status" value="1"/>
</dbReference>
<sequence length="126" mass="14350">MKIRVYYEDTDVGGIVYHANYLKFCERARSELFFNSPLKPFSDDGNFVVSSVNAKFLKPAKLGDLVLVKSEVLAIKHASVVLKQQIFNEKDELLFSADFVIAYLCRAKVAKLSGELVEFFRQNSNF</sequence>
<reference evidence="4" key="1">
    <citation type="submission" date="2022-08" db="EMBL/GenBank/DDBJ databases">
        <authorList>
            <person name="Wang H."/>
        </authorList>
    </citation>
    <scope>NUCLEOTIDE SEQUENCE</scope>
    <source>
        <strain evidence="4">PS10</strain>
    </source>
</reference>
<accession>A0ABT7HR14</accession>
<dbReference type="InterPro" id="IPR006683">
    <property type="entry name" value="Thioestr_dom"/>
</dbReference>
<dbReference type="Proteomes" id="UP001173801">
    <property type="component" value="Unassembled WGS sequence"/>
</dbReference>
<evidence type="ECO:0000313" key="4">
    <source>
        <dbReference type="EMBL" id="MDL0089150.1"/>
    </source>
</evidence>
<evidence type="ECO:0000259" key="3">
    <source>
        <dbReference type="Pfam" id="PF03061"/>
    </source>
</evidence>
<dbReference type="PANTHER" id="PTHR31793:SF37">
    <property type="entry name" value="ACYL-COA THIOESTER HYDROLASE YBGC"/>
    <property type="match status" value="1"/>
</dbReference>
<evidence type="ECO:0000313" key="5">
    <source>
        <dbReference type="Proteomes" id="UP001173801"/>
    </source>
</evidence>
<dbReference type="GO" id="GO:0016787">
    <property type="term" value="F:hydrolase activity"/>
    <property type="evidence" value="ECO:0007669"/>
    <property type="project" value="UniProtKB-KW"/>
</dbReference>
<organism evidence="4 5">
    <name type="scientific">Campylobacter gastrosuis</name>
    <dbReference type="NCBI Taxonomy" id="2974576"/>
    <lineage>
        <taxon>Bacteria</taxon>
        <taxon>Pseudomonadati</taxon>
        <taxon>Campylobacterota</taxon>
        <taxon>Epsilonproteobacteria</taxon>
        <taxon>Campylobacterales</taxon>
        <taxon>Campylobacteraceae</taxon>
        <taxon>Campylobacter</taxon>
    </lineage>
</organism>